<dbReference type="AlphaFoldDB" id="A0AAN8A7S1"/>
<organism evidence="1 2">
    <name type="scientific">Arxiozyma heterogenica</name>
    <dbReference type="NCBI Taxonomy" id="278026"/>
    <lineage>
        <taxon>Eukaryota</taxon>
        <taxon>Fungi</taxon>
        <taxon>Dikarya</taxon>
        <taxon>Ascomycota</taxon>
        <taxon>Saccharomycotina</taxon>
        <taxon>Saccharomycetes</taxon>
        <taxon>Saccharomycetales</taxon>
        <taxon>Saccharomycetaceae</taxon>
        <taxon>Arxiozyma</taxon>
    </lineage>
</organism>
<gene>
    <name evidence="1" type="ORF">RI543_002996</name>
</gene>
<dbReference type="Pfam" id="PF15630">
    <property type="entry name" value="CENP-S"/>
    <property type="match status" value="1"/>
</dbReference>
<dbReference type="Proteomes" id="UP001306508">
    <property type="component" value="Unassembled WGS sequence"/>
</dbReference>
<evidence type="ECO:0000313" key="2">
    <source>
        <dbReference type="Proteomes" id="UP001306508"/>
    </source>
</evidence>
<dbReference type="InterPro" id="IPR009072">
    <property type="entry name" value="Histone-fold"/>
</dbReference>
<proteinExistence type="predicted"/>
<name>A0AAN8A7S1_9SACH</name>
<reference evidence="2" key="1">
    <citation type="submission" date="2023-07" db="EMBL/GenBank/DDBJ databases">
        <title>A draft genome of Kazachstania heterogenica Y-27499.</title>
        <authorList>
            <person name="Donic C."/>
            <person name="Kralova J.S."/>
            <person name="Fidel L."/>
            <person name="Ben-Dor S."/>
            <person name="Jung S."/>
        </authorList>
    </citation>
    <scope>NUCLEOTIDE SEQUENCE [LARGE SCALE GENOMIC DNA]</scope>
    <source>
        <strain evidence="2">Y27499</strain>
    </source>
</reference>
<dbReference type="InterPro" id="IPR029003">
    <property type="entry name" value="CENP-S/Mhf1"/>
</dbReference>
<sequence length="92" mass="10826">MDHNMPDPLLRAHLWGNVSRQLMNSNAFTGSIDNELLKRQITYSDEFQNCLVECVWQQIEDIGKQLEILCHHRDSNDMKPKDLDTLFLLKKQ</sequence>
<dbReference type="EMBL" id="JAWIZZ010000047">
    <property type="protein sequence ID" value="KAK5779111.1"/>
    <property type="molecule type" value="Genomic_DNA"/>
</dbReference>
<dbReference type="GO" id="GO:0071821">
    <property type="term" value="C:FANCM-MHF complex"/>
    <property type="evidence" value="ECO:0007669"/>
    <property type="project" value="InterPro"/>
</dbReference>
<dbReference type="GO" id="GO:0046982">
    <property type="term" value="F:protein heterodimerization activity"/>
    <property type="evidence" value="ECO:0007669"/>
    <property type="project" value="InterPro"/>
</dbReference>
<evidence type="ECO:0000313" key="1">
    <source>
        <dbReference type="EMBL" id="KAK5779111.1"/>
    </source>
</evidence>
<protein>
    <submittedName>
        <fullName evidence="1">Uncharacterized protein</fullName>
    </submittedName>
</protein>
<comment type="caution">
    <text evidence="1">The sequence shown here is derived from an EMBL/GenBank/DDBJ whole genome shotgun (WGS) entry which is preliminary data.</text>
</comment>
<accession>A0AAN8A7S1</accession>
<keyword evidence="2" id="KW-1185">Reference proteome</keyword>
<dbReference type="Gene3D" id="1.10.20.10">
    <property type="entry name" value="Histone, subunit A"/>
    <property type="match status" value="1"/>
</dbReference>